<dbReference type="InterPro" id="IPR004358">
    <property type="entry name" value="Sig_transdc_His_kin-like_C"/>
</dbReference>
<accession>A0A1M4VK26</accession>
<gene>
    <name evidence="13" type="ORF">SAMN02745784_01500</name>
</gene>
<dbReference type="CDD" id="cd18774">
    <property type="entry name" value="PDC2_HK_sensor"/>
    <property type="match status" value="1"/>
</dbReference>
<dbReference type="CDD" id="cd16922">
    <property type="entry name" value="HATPase_EvgS-ArcB-TorS-like"/>
    <property type="match status" value="1"/>
</dbReference>
<dbReference type="FunFam" id="3.30.565.10:FF:000037">
    <property type="entry name" value="Hybrid sensor histidine kinase/response regulator"/>
    <property type="match status" value="1"/>
</dbReference>
<evidence type="ECO:0000256" key="6">
    <source>
        <dbReference type="ARBA" id="ARBA00022741"/>
    </source>
</evidence>
<dbReference type="PANTHER" id="PTHR43711">
    <property type="entry name" value="TWO-COMPONENT HISTIDINE KINASE"/>
    <property type="match status" value="1"/>
</dbReference>
<evidence type="ECO:0000256" key="1">
    <source>
        <dbReference type="ARBA" id="ARBA00000085"/>
    </source>
</evidence>
<keyword evidence="9" id="KW-0902">Two-component regulatory system</keyword>
<keyword evidence="10" id="KW-0472">Membrane</keyword>
<dbReference type="Pfam" id="PF02518">
    <property type="entry name" value="HATPase_c"/>
    <property type="match status" value="1"/>
</dbReference>
<dbReference type="InterPro" id="IPR003661">
    <property type="entry name" value="HisK_dim/P_dom"/>
</dbReference>
<dbReference type="EMBL" id="FQTY01000005">
    <property type="protein sequence ID" value="SHE69406.1"/>
    <property type="molecule type" value="Genomic_DNA"/>
</dbReference>
<evidence type="ECO:0000256" key="7">
    <source>
        <dbReference type="ARBA" id="ARBA00022777"/>
    </source>
</evidence>
<keyword evidence="8" id="KW-0067">ATP-binding</keyword>
<feature type="transmembrane region" description="Helical" evidence="10">
    <location>
        <begin position="6"/>
        <end position="27"/>
    </location>
</feature>
<evidence type="ECO:0000313" key="13">
    <source>
        <dbReference type="EMBL" id="SHE69406.1"/>
    </source>
</evidence>
<evidence type="ECO:0000313" key="14">
    <source>
        <dbReference type="Proteomes" id="UP000184114"/>
    </source>
</evidence>
<dbReference type="InterPro" id="IPR003660">
    <property type="entry name" value="HAMP_dom"/>
</dbReference>
<keyword evidence="6" id="KW-0547">Nucleotide-binding</keyword>
<comment type="subcellular location">
    <subcellularLocation>
        <location evidence="2">Membrane</location>
    </subcellularLocation>
</comment>
<dbReference type="Pfam" id="PF00512">
    <property type="entry name" value="HisKA"/>
    <property type="match status" value="1"/>
</dbReference>
<evidence type="ECO:0000259" key="11">
    <source>
        <dbReference type="PROSITE" id="PS50109"/>
    </source>
</evidence>
<dbReference type="PRINTS" id="PR00344">
    <property type="entry name" value="BCTRLSENSOR"/>
</dbReference>
<dbReference type="AlphaFoldDB" id="A0A1M4VK26"/>
<evidence type="ECO:0000256" key="2">
    <source>
        <dbReference type="ARBA" id="ARBA00004370"/>
    </source>
</evidence>
<feature type="domain" description="Histidine kinase" evidence="11">
    <location>
        <begin position="370"/>
        <end position="592"/>
    </location>
</feature>
<dbReference type="SMART" id="SM00304">
    <property type="entry name" value="HAMP"/>
    <property type="match status" value="1"/>
</dbReference>
<dbReference type="CDD" id="cd00082">
    <property type="entry name" value="HisKA"/>
    <property type="match status" value="1"/>
</dbReference>
<dbReference type="PANTHER" id="PTHR43711:SF26">
    <property type="entry name" value="SENSOR HISTIDINE KINASE RCSC"/>
    <property type="match status" value="1"/>
</dbReference>
<dbReference type="InterPro" id="IPR036097">
    <property type="entry name" value="HisK_dim/P_sf"/>
</dbReference>
<evidence type="ECO:0000259" key="12">
    <source>
        <dbReference type="PROSITE" id="PS50885"/>
    </source>
</evidence>
<evidence type="ECO:0000256" key="8">
    <source>
        <dbReference type="ARBA" id="ARBA00022840"/>
    </source>
</evidence>
<dbReference type="PROSITE" id="PS50885">
    <property type="entry name" value="HAMP"/>
    <property type="match status" value="1"/>
</dbReference>
<organism evidence="13 14">
    <name type="scientific">Tissierella praeacuta DSM 18095</name>
    <dbReference type="NCBI Taxonomy" id="1123404"/>
    <lineage>
        <taxon>Bacteria</taxon>
        <taxon>Bacillati</taxon>
        <taxon>Bacillota</taxon>
        <taxon>Tissierellia</taxon>
        <taxon>Tissierellales</taxon>
        <taxon>Tissierellaceae</taxon>
        <taxon>Tissierella</taxon>
    </lineage>
</organism>
<dbReference type="InterPro" id="IPR003594">
    <property type="entry name" value="HATPase_dom"/>
</dbReference>
<dbReference type="CDD" id="cd06225">
    <property type="entry name" value="HAMP"/>
    <property type="match status" value="1"/>
</dbReference>
<dbReference type="InterPro" id="IPR005467">
    <property type="entry name" value="His_kinase_dom"/>
</dbReference>
<dbReference type="STRING" id="1123404.SAMN02745784_01500"/>
<dbReference type="GO" id="GO:0005524">
    <property type="term" value="F:ATP binding"/>
    <property type="evidence" value="ECO:0007669"/>
    <property type="project" value="UniProtKB-KW"/>
</dbReference>
<evidence type="ECO:0000256" key="4">
    <source>
        <dbReference type="ARBA" id="ARBA00022553"/>
    </source>
</evidence>
<dbReference type="Gene3D" id="3.30.565.10">
    <property type="entry name" value="Histidine kinase-like ATPase, C-terminal domain"/>
    <property type="match status" value="1"/>
</dbReference>
<dbReference type="Gene3D" id="1.10.287.130">
    <property type="match status" value="1"/>
</dbReference>
<reference evidence="14" key="1">
    <citation type="submission" date="2016-11" db="EMBL/GenBank/DDBJ databases">
        <authorList>
            <person name="Varghese N."/>
            <person name="Submissions S."/>
        </authorList>
    </citation>
    <scope>NUCLEOTIDE SEQUENCE [LARGE SCALE GENOMIC DNA]</scope>
    <source>
        <strain evidence="14">DSM 18095</strain>
    </source>
</reference>
<dbReference type="RefSeq" id="WP_072974931.1">
    <property type="nucleotide sequence ID" value="NZ_FQTY01000005.1"/>
</dbReference>
<dbReference type="SMART" id="SM00387">
    <property type="entry name" value="HATPase_c"/>
    <property type="match status" value="1"/>
</dbReference>
<evidence type="ECO:0000256" key="3">
    <source>
        <dbReference type="ARBA" id="ARBA00012438"/>
    </source>
</evidence>
<dbReference type="SUPFAM" id="SSF55874">
    <property type="entry name" value="ATPase domain of HSP90 chaperone/DNA topoisomerase II/histidine kinase"/>
    <property type="match status" value="1"/>
</dbReference>
<feature type="domain" description="HAMP" evidence="12">
    <location>
        <begin position="303"/>
        <end position="355"/>
    </location>
</feature>
<keyword evidence="10" id="KW-1133">Transmembrane helix</keyword>
<feature type="transmembrane region" description="Helical" evidence="10">
    <location>
        <begin position="284"/>
        <end position="306"/>
    </location>
</feature>
<keyword evidence="14" id="KW-1185">Reference proteome</keyword>
<dbReference type="Proteomes" id="UP000184114">
    <property type="component" value="Unassembled WGS sequence"/>
</dbReference>
<dbReference type="SMART" id="SM00388">
    <property type="entry name" value="HisKA"/>
    <property type="match status" value="1"/>
</dbReference>
<dbReference type="EC" id="2.7.13.3" evidence="3"/>
<evidence type="ECO:0000256" key="5">
    <source>
        <dbReference type="ARBA" id="ARBA00022679"/>
    </source>
</evidence>
<keyword evidence="7" id="KW-0418">Kinase</keyword>
<dbReference type="Gene3D" id="3.30.450.20">
    <property type="entry name" value="PAS domain"/>
    <property type="match status" value="1"/>
</dbReference>
<name>A0A1M4VK26_9FIRM</name>
<dbReference type="InterPro" id="IPR036890">
    <property type="entry name" value="HATPase_C_sf"/>
</dbReference>
<dbReference type="InterPro" id="IPR050736">
    <property type="entry name" value="Sensor_HK_Regulatory"/>
</dbReference>
<keyword evidence="4" id="KW-0597">Phosphoprotein</keyword>
<comment type="catalytic activity">
    <reaction evidence="1">
        <text>ATP + protein L-histidine = ADP + protein N-phospho-L-histidine.</text>
        <dbReference type="EC" id="2.7.13.3"/>
    </reaction>
</comment>
<dbReference type="GO" id="GO:0000155">
    <property type="term" value="F:phosphorelay sensor kinase activity"/>
    <property type="evidence" value="ECO:0007669"/>
    <property type="project" value="InterPro"/>
</dbReference>
<sequence>MKINPVRFKLVLLIFITLIPLSILNIIDIRKDLEINMQAELEANQEYAEVINTLFMNFLERTWSNQYVIGKALISQPNQRIQCLSKYLNDTSLENQLFKMNYYWATPEGIMDISSKEEELLIDIKDRSIYQEIINGKEKVIGNLERSTISGELIIPIARGILVDGELKGIVINTIKANDIKHILPINRIVAGSIFGLVDKDANIVYRSGDSILIPKIEVASEDSPTRKALRGEIIKTYSRYSQSDGIERLGVDCPIKEIGWVSFVATPVEKVLANGRYSSIRNLTVFTLIYIISFAIAILMSSNFIQSIEKLKLAAHKVKTGDLNVKTGINEEDVFGDVGQAFDKMVEALNQKAIETEEYNQLKSNFLATISHEFKTPLNIILGSIQLLENTDMNDLEEFKRLFNKYIGIQKQNSYRLLRLISNFIDITKIESSNVKIKLRNNDIVKVIEDITMSIVEYTKMKDISIIFDTDVEEKIIAFDMDMMERIMLNLLSNAIKFTEKGGEIQVNIYVEEEKVIISVKDNGIGIPQDKLEMIFDRFAQVENPLRRGVEGSGIGLSLVKSLVELHEGSISVHSELGKGSEFIMELPDRVIDDNSMEGYREEGCYSEKIHVEFSDIYVVK</sequence>
<evidence type="ECO:0000256" key="10">
    <source>
        <dbReference type="SAM" id="Phobius"/>
    </source>
</evidence>
<dbReference type="GO" id="GO:0016020">
    <property type="term" value="C:membrane"/>
    <property type="evidence" value="ECO:0007669"/>
    <property type="project" value="UniProtKB-SubCell"/>
</dbReference>
<dbReference type="SUPFAM" id="SSF47384">
    <property type="entry name" value="Homodimeric domain of signal transducing histidine kinase"/>
    <property type="match status" value="1"/>
</dbReference>
<dbReference type="Gene3D" id="6.10.340.10">
    <property type="match status" value="1"/>
</dbReference>
<keyword evidence="10" id="KW-0812">Transmembrane</keyword>
<evidence type="ECO:0000256" key="9">
    <source>
        <dbReference type="ARBA" id="ARBA00023012"/>
    </source>
</evidence>
<protein>
    <recommendedName>
        <fullName evidence="3">histidine kinase</fullName>
        <ecNumber evidence="3">2.7.13.3</ecNumber>
    </recommendedName>
</protein>
<dbReference type="PROSITE" id="PS50109">
    <property type="entry name" value="HIS_KIN"/>
    <property type="match status" value="1"/>
</dbReference>
<dbReference type="GeneID" id="90993771"/>
<proteinExistence type="predicted"/>
<keyword evidence="5" id="KW-0808">Transferase</keyword>